<reference evidence="10 11" key="1">
    <citation type="submission" date="2018-03" db="EMBL/GenBank/DDBJ databases">
        <title>Draft Genome Sequences of the Obligatory Marine Myxobacteria Enhygromyxa salina SWB007.</title>
        <authorList>
            <person name="Poehlein A."/>
            <person name="Moghaddam J.A."/>
            <person name="Harms H."/>
            <person name="Alanjari M."/>
            <person name="Koenig G.M."/>
            <person name="Daniel R."/>
            <person name="Schaeberle T.F."/>
        </authorList>
    </citation>
    <scope>NUCLEOTIDE SEQUENCE [LARGE SCALE GENOMIC DNA]</scope>
    <source>
        <strain evidence="10 11">SWB007</strain>
    </source>
</reference>
<feature type="transmembrane region" description="Helical" evidence="8">
    <location>
        <begin position="151"/>
        <end position="181"/>
    </location>
</feature>
<sequence length="518" mass="58575">MDVDPAARPPQQAVSASLSQRISAWFGADRKRRWWVLVLFLAALIVRLNWNLNVHPLGEYIYSDMKGYWGRADSLLDDPFTVREYDAFFPFGTTWLVAAIKWAFGRENFSGIATIYAVFGASIVAASYAIADRIMGARLPWVAPAVGLFLVVYYPLIAIGGYVLSELPFSFCLTLAVLMLIRVVDEGRGRDAWLLGLLLGLGAWVRPQVILSVALIGSFWLVARWVMRGPDNPYAKLRWAHIGYIAVPLVLLLTVSAIRFHVHTQRWGLVSENSSINLVFGRCHNKGIYSRPDGEGHGTIRFSPPPLIQLEAHTERNPDSWIQVRSVWGDHGEPLPDVPGFAIDEFGCTRRACREPGSEIEYRGYIGDGEIHKKIVKACLVRGGLERQAYFTFTHWVMLWKTNLMWPDQANPRPRSTEAREGWRHRQEVWSRIHRGLLMVPALLGLGFVFVARRRPKEALVALNFWALIVITGVWLGGQRFRVPYDPLIVLLAAFSYGVAWEQAVKLWAKFKAKGERG</sequence>
<evidence type="ECO:0000256" key="7">
    <source>
        <dbReference type="ARBA" id="ARBA00023136"/>
    </source>
</evidence>
<dbReference type="AlphaFoldDB" id="A0A2S9YUV5"/>
<comment type="caution">
    <text evidence="10">The sequence shown here is derived from an EMBL/GenBank/DDBJ whole genome shotgun (WGS) entry which is preliminary data.</text>
</comment>
<dbReference type="InterPro" id="IPR003342">
    <property type="entry name" value="ArnT-like_N"/>
</dbReference>
<dbReference type="InterPro" id="IPR050297">
    <property type="entry name" value="LipidA_mod_glycosyltrf_83"/>
</dbReference>
<dbReference type="Proteomes" id="UP000238823">
    <property type="component" value="Unassembled WGS sequence"/>
</dbReference>
<feature type="transmembrane region" description="Helical" evidence="8">
    <location>
        <begin position="193"/>
        <end position="222"/>
    </location>
</feature>
<evidence type="ECO:0000256" key="1">
    <source>
        <dbReference type="ARBA" id="ARBA00004651"/>
    </source>
</evidence>
<proteinExistence type="predicted"/>
<feature type="transmembrane region" description="Helical" evidence="8">
    <location>
        <begin position="459"/>
        <end position="476"/>
    </location>
</feature>
<evidence type="ECO:0000256" key="4">
    <source>
        <dbReference type="ARBA" id="ARBA00022679"/>
    </source>
</evidence>
<evidence type="ECO:0000259" key="9">
    <source>
        <dbReference type="Pfam" id="PF02366"/>
    </source>
</evidence>
<dbReference type="Pfam" id="PF02366">
    <property type="entry name" value="PMT"/>
    <property type="match status" value="1"/>
</dbReference>
<evidence type="ECO:0000256" key="5">
    <source>
        <dbReference type="ARBA" id="ARBA00022692"/>
    </source>
</evidence>
<dbReference type="EMBL" id="PVNL01000034">
    <property type="protein sequence ID" value="PRQ08887.1"/>
    <property type="molecule type" value="Genomic_DNA"/>
</dbReference>
<gene>
    <name evidence="10" type="ORF">ENSA7_13770</name>
</gene>
<comment type="subcellular location">
    <subcellularLocation>
        <location evidence="1">Cell membrane</location>
        <topology evidence="1">Multi-pass membrane protein</topology>
    </subcellularLocation>
</comment>
<feature type="transmembrane region" description="Helical" evidence="8">
    <location>
        <begin position="34"/>
        <end position="50"/>
    </location>
</feature>
<feature type="transmembrane region" description="Helical" evidence="8">
    <location>
        <begin position="433"/>
        <end position="452"/>
    </location>
</feature>
<accession>A0A2S9YUV5</accession>
<evidence type="ECO:0000256" key="8">
    <source>
        <dbReference type="SAM" id="Phobius"/>
    </source>
</evidence>
<organism evidence="10 11">
    <name type="scientific">Enhygromyxa salina</name>
    <dbReference type="NCBI Taxonomy" id="215803"/>
    <lineage>
        <taxon>Bacteria</taxon>
        <taxon>Pseudomonadati</taxon>
        <taxon>Myxococcota</taxon>
        <taxon>Polyangia</taxon>
        <taxon>Nannocystales</taxon>
        <taxon>Nannocystaceae</taxon>
        <taxon>Enhygromyxa</taxon>
    </lineage>
</organism>
<feature type="domain" description="ArnT-like N-terminal" evidence="9">
    <location>
        <begin position="93"/>
        <end position="261"/>
    </location>
</feature>
<evidence type="ECO:0000313" key="10">
    <source>
        <dbReference type="EMBL" id="PRQ08887.1"/>
    </source>
</evidence>
<feature type="transmembrane region" description="Helical" evidence="8">
    <location>
        <begin position="111"/>
        <end position="131"/>
    </location>
</feature>
<dbReference type="OrthoDB" id="5483551at2"/>
<dbReference type="GO" id="GO:0005886">
    <property type="term" value="C:plasma membrane"/>
    <property type="evidence" value="ECO:0007669"/>
    <property type="project" value="UniProtKB-SubCell"/>
</dbReference>
<dbReference type="GO" id="GO:0009103">
    <property type="term" value="P:lipopolysaccharide biosynthetic process"/>
    <property type="evidence" value="ECO:0007669"/>
    <property type="project" value="UniProtKB-ARBA"/>
</dbReference>
<dbReference type="PANTHER" id="PTHR33908:SF11">
    <property type="entry name" value="MEMBRANE PROTEIN"/>
    <property type="match status" value="1"/>
</dbReference>
<evidence type="ECO:0000256" key="3">
    <source>
        <dbReference type="ARBA" id="ARBA00022676"/>
    </source>
</evidence>
<protein>
    <recommendedName>
        <fullName evidence="9">ArnT-like N-terminal domain-containing protein</fullName>
    </recommendedName>
</protein>
<evidence type="ECO:0000256" key="2">
    <source>
        <dbReference type="ARBA" id="ARBA00022475"/>
    </source>
</evidence>
<keyword evidence="2" id="KW-1003">Cell membrane</keyword>
<evidence type="ECO:0000256" key="6">
    <source>
        <dbReference type="ARBA" id="ARBA00022989"/>
    </source>
</evidence>
<keyword evidence="5 8" id="KW-0812">Transmembrane</keyword>
<feature type="transmembrane region" description="Helical" evidence="8">
    <location>
        <begin position="488"/>
        <end position="509"/>
    </location>
</feature>
<dbReference type="GO" id="GO:0016763">
    <property type="term" value="F:pentosyltransferase activity"/>
    <property type="evidence" value="ECO:0007669"/>
    <property type="project" value="TreeGrafter"/>
</dbReference>
<dbReference type="PANTHER" id="PTHR33908">
    <property type="entry name" value="MANNOSYLTRANSFERASE YKCB-RELATED"/>
    <property type="match status" value="1"/>
</dbReference>
<dbReference type="GO" id="GO:0006493">
    <property type="term" value="P:protein O-linked glycosylation"/>
    <property type="evidence" value="ECO:0007669"/>
    <property type="project" value="InterPro"/>
</dbReference>
<name>A0A2S9YUV5_9BACT</name>
<dbReference type="GO" id="GO:0000030">
    <property type="term" value="F:mannosyltransferase activity"/>
    <property type="evidence" value="ECO:0007669"/>
    <property type="project" value="InterPro"/>
</dbReference>
<feature type="transmembrane region" description="Helical" evidence="8">
    <location>
        <begin position="242"/>
        <end position="262"/>
    </location>
</feature>
<keyword evidence="7 8" id="KW-0472">Membrane</keyword>
<keyword evidence="4" id="KW-0808">Transferase</keyword>
<keyword evidence="3" id="KW-0328">Glycosyltransferase</keyword>
<evidence type="ECO:0000313" key="11">
    <source>
        <dbReference type="Proteomes" id="UP000238823"/>
    </source>
</evidence>
<keyword evidence="6 8" id="KW-1133">Transmembrane helix</keyword>
<feature type="transmembrane region" description="Helical" evidence="8">
    <location>
        <begin position="87"/>
        <end position="104"/>
    </location>
</feature>